<dbReference type="CDD" id="cd18095">
    <property type="entry name" value="SpoU-like_rRNA-MTase"/>
    <property type="match status" value="1"/>
</dbReference>
<dbReference type="SUPFAM" id="SSF75217">
    <property type="entry name" value="alpha/beta knot"/>
    <property type="match status" value="1"/>
</dbReference>
<dbReference type="InterPro" id="IPR013123">
    <property type="entry name" value="SpoU_subst-bd"/>
</dbReference>
<dbReference type="GO" id="GO:0032259">
    <property type="term" value="P:methylation"/>
    <property type="evidence" value="ECO:0007669"/>
    <property type="project" value="UniProtKB-KW"/>
</dbReference>
<protein>
    <submittedName>
        <fullName evidence="5">RNA methyltransferase</fullName>
    </submittedName>
</protein>
<dbReference type="EMBL" id="SHBO01000006">
    <property type="protein sequence ID" value="RZO08183.1"/>
    <property type="molecule type" value="Genomic_DNA"/>
</dbReference>
<dbReference type="SUPFAM" id="SSF55315">
    <property type="entry name" value="L30e-like"/>
    <property type="match status" value="1"/>
</dbReference>
<dbReference type="GO" id="GO:0005829">
    <property type="term" value="C:cytosol"/>
    <property type="evidence" value="ECO:0007669"/>
    <property type="project" value="TreeGrafter"/>
</dbReference>
<evidence type="ECO:0000259" key="4">
    <source>
        <dbReference type="Pfam" id="PF08032"/>
    </source>
</evidence>
<dbReference type="Pfam" id="PF08032">
    <property type="entry name" value="SpoU_sub_bind"/>
    <property type="match status" value="1"/>
</dbReference>
<accession>A0A520LNL2</accession>
<name>A0A520LNL2_9GAMM</name>
<dbReference type="Gene3D" id="3.30.1330.30">
    <property type="match status" value="1"/>
</dbReference>
<gene>
    <name evidence="5" type="ORF">EVB02_00920</name>
</gene>
<keyword evidence="1 5" id="KW-0489">Methyltransferase</keyword>
<dbReference type="GO" id="GO:0008173">
    <property type="term" value="F:RNA methyltransferase activity"/>
    <property type="evidence" value="ECO:0007669"/>
    <property type="project" value="InterPro"/>
</dbReference>
<evidence type="ECO:0000256" key="1">
    <source>
        <dbReference type="ARBA" id="ARBA00022603"/>
    </source>
</evidence>
<dbReference type="GO" id="GO:0006396">
    <property type="term" value="P:RNA processing"/>
    <property type="evidence" value="ECO:0007669"/>
    <property type="project" value="InterPro"/>
</dbReference>
<dbReference type="InterPro" id="IPR029064">
    <property type="entry name" value="Ribosomal_eL30-like_sf"/>
</dbReference>
<dbReference type="InterPro" id="IPR029026">
    <property type="entry name" value="tRNA_m1G_MTases_N"/>
</dbReference>
<keyword evidence="2 5" id="KW-0808">Transferase</keyword>
<dbReference type="Pfam" id="PF00588">
    <property type="entry name" value="SpoU_methylase"/>
    <property type="match status" value="1"/>
</dbReference>
<dbReference type="PANTHER" id="PTHR46429:SF1">
    <property type="entry name" value="23S RRNA (GUANOSINE-2'-O-)-METHYLTRANSFERASE RLMB"/>
    <property type="match status" value="1"/>
</dbReference>
<evidence type="ECO:0000313" key="6">
    <source>
        <dbReference type="Proteomes" id="UP000318148"/>
    </source>
</evidence>
<dbReference type="InterPro" id="IPR001537">
    <property type="entry name" value="SpoU_MeTrfase"/>
</dbReference>
<dbReference type="Gene3D" id="3.40.1280.10">
    <property type="match status" value="1"/>
</dbReference>
<sequence>MIPTNIITIYGRKPIAEVIDNQAINIWRLHLSKTNKQSIILNQIINAAKKRNIEITEHSRKQLSFISKNMRQDQGIACDIELPKMKSFNDYLSNLKNPNKGFLFALDGVTNPQNLGMTIRSLTASSCDGILINAKTLKNLSPLAIKASAGSIFKSKIFVCENVSDALVDARKKDLDVIALCSNSKNSIKNFVLTKTSVFVLGNETTGISEEVRNIANTTLNIPLMNGVESLNVAVSAAVTAFMIQDSGAN</sequence>
<evidence type="ECO:0000259" key="3">
    <source>
        <dbReference type="Pfam" id="PF00588"/>
    </source>
</evidence>
<dbReference type="AlphaFoldDB" id="A0A520LNL2"/>
<evidence type="ECO:0000313" key="5">
    <source>
        <dbReference type="EMBL" id="RZO08183.1"/>
    </source>
</evidence>
<dbReference type="InterPro" id="IPR004441">
    <property type="entry name" value="rRNA_MeTrfase_TrmH"/>
</dbReference>
<dbReference type="InterPro" id="IPR029028">
    <property type="entry name" value="Alpha/beta_knot_MTases"/>
</dbReference>
<reference evidence="5 6" key="1">
    <citation type="submission" date="2019-02" db="EMBL/GenBank/DDBJ databases">
        <title>Prokaryotic population dynamics and viral predation in marine succession experiment using metagenomics: the confinement effect.</title>
        <authorList>
            <person name="Haro-Moreno J.M."/>
            <person name="Rodriguez-Valera F."/>
            <person name="Lopez-Perez M."/>
        </authorList>
    </citation>
    <scope>NUCLEOTIDE SEQUENCE [LARGE SCALE GENOMIC DNA]</scope>
    <source>
        <strain evidence="5">MED-G169</strain>
    </source>
</reference>
<comment type="caution">
    <text evidence="5">The sequence shown here is derived from an EMBL/GenBank/DDBJ whole genome shotgun (WGS) entry which is preliminary data.</text>
</comment>
<feature type="domain" description="RNA 2-O ribose methyltransferase substrate binding" evidence="4">
    <location>
        <begin position="9"/>
        <end position="83"/>
    </location>
</feature>
<proteinExistence type="predicted"/>
<dbReference type="PANTHER" id="PTHR46429">
    <property type="entry name" value="23S RRNA (GUANOSINE-2'-O-)-METHYLTRANSFERASE RLMB"/>
    <property type="match status" value="1"/>
</dbReference>
<dbReference type="Proteomes" id="UP000318148">
    <property type="component" value="Unassembled WGS sequence"/>
</dbReference>
<feature type="domain" description="tRNA/rRNA methyltransferase SpoU type" evidence="3">
    <location>
        <begin position="103"/>
        <end position="241"/>
    </location>
</feature>
<evidence type="ECO:0000256" key="2">
    <source>
        <dbReference type="ARBA" id="ARBA00022679"/>
    </source>
</evidence>
<organism evidence="5 6">
    <name type="scientific">SAR92 clade bacterium</name>
    <dbReference type="NCBI Taxonomy" id="2315479"/>
    <lineage>
        <taxon>Bacteria</taxon>
        <taxon>Pseudomonadati</taxon>
        <taxon>Pseudomonadota</taxon>
        <taxon>Gammaproteobacteria</taxon>
        <taxon>Cellvibrionales</taxon>
        <taxon>Porticoccaceae</taxon>
        <taxon>SAR92 clade</taxon>
    </lineage>
</organism>
<dbReference type="GO" id="GO:0003723">
    <property type="term" value="F:RNA binding"/>
    <property type="evidence" value="ECO:0007669"/>
    <property type="project" value="InterPro"/>
</dbReference>